<dbReference type="PANTHER" id="PTHR32063:SF0">
    <property type="entry name" value="SWARMING MOTILITY PROTEIN SWRC"/>
    <property type="match status" value="1"/>
</dbReference>
<protein>
    <recommendedName>
        <fullName evidence="4">Multidrug ABC transporter</fullName>
    </recommendedName>
</protein>
<dbReference type="PRINTS" id="PR00702">
    <property type="entry name" value="ACRIFLAVINRP"/>
</dbReference>
<dbReference type="Gene3D" id="3.30.70.1320">
    <property type="entry name" value="Multidrug efflux transporter AcrB pore domain like"/>
    <property type="match status" value="1"/>
</dbReference>
<feature type="transmembrane region" description="Helical" evidence="1">
    <location>
        <begin position="429"/>
        <end position="449"/>
    </location>
</feature>
<sequence>MIKTFINRPVFTTMFILVFVVFGLWSYPKLGVDLYPDVDLPLVAVTVTYEGTAPEEMETLVTKPIENRISQVSGIKTITSTIREGYSQTVLEFEIGTDPRQMASEVREKVAGVRKRLPDDIDEPVVARFDSASSPVATYSFSSDTRSTGEIRRLLNDSVVDRLQMVEGVADVNVHGASDRAVKVHVNSEKLKAYGISFQTILAKVNNANLNTPGGKIRDDHNTITVRTMGKLNTIDDFKNIVVANINGKPVYLTDVADVEDAWEDEETYSRTNGVPSVLMSVRKQSRTNTVNVIDSVNEELSAIEKSDLPPDIKVNIINDQSLFIRENVGDVWNTIIFGGFLALLITYLFLGDLRATIIGGLAIPVSVISTFFLMRTLDFTMNNMSLMGLSLAVGFLIDDAIVLVENIFRHMELGKRPKIASADATKELMLAILATSMSLLAVFVPIGSMGETIGQYFKQFGLTVACAVVFSTICAYTLTPMLSAYWLKLPDVSTKGRPRIVSMILRKFNFGFERIRLVYNRFMMYAVERPWKIVLIAVATLGFNLLLIPFVGTELQPVYDSGEFRVNLKAPPGVGLLQMEEWSKPLEETILEEPEVRVSSMWLGGTRTPVNEGGINIKLKPLDERDRSMTEIMADLRNKFSDIGTMQVGVVTNQGGRNDPRPVQIGLRGSDLKKLTGYANDLAERIRQVPGATDVEVVGISPEPEIVVRLNQLKASQLGLDNTEVGKVVQYAFQGKSTSHSYTIGNDDYDIILQMGKDDRRTLSDVQNLRVSTTNGTFVRLGDIADVTLSSGPTRIGREGRQRQIAVYANAAGISSGELLSEIQNKIIPDMNMEIGYNYKLIGDSDMMGRVFKEIAKAVILAIILIYMVLGAEFESFRQPLVIMMSLPFAVIGAVLALLLANQTANMMSLIGFTMLLGLVTKNAILLVDYANQARDRGKDVKSAILEACSLRLRPICMTTLSTILGMLPVALGLGAGAELRQSMGVVLIGGLTTSTLLTLVVVPLIYLLTERHTKRNLSDESTNPQTQNG</sequence>
<dbReference type="OrthoDB" id="8270at2"/>
<dbReference type="Pfam" id="PF00873">
    <property type="entry name" value="ACR_tran"/>
    <property type="match status" value="1"/>
</dbReference>
<dbReference type="Gene3D" id="1.20.1640.10">
    <property type="entry name" value="Multidrug efflux transporter AcrB transmembrane domain"/>
    <property type="match status" value="2"/>
</dbReference>
<feature type="transmembrane region" description="Helical" evidence="1">
    <location>
        <begin position="882"/>
        <end position="902"/>
    </location>
</feature>
<name>A0A8D4UVE6_9FIRM</name>
<dbReference type="Gene3D" id="3.30.70.1440">
    <property type="entry name" value="Multidrug efflux transporter AcrB pore domain"/>
    <property type="match status" value="1"/>
</dbReference>
<feature type="transmembrane region" description="Helical" evidence="1">
    <location>
        <begin position="952"/>
        <end position="973"/>
    </location>
</feature>
<gene>
    <name evidence="2" type="ORF">Dia5BBH33_16300</name>
</gene>
<keyword evidence="3" id="KW-1185">Reference proteome</keyword>
<evidence type="ECO:0000313" key="3">
    <source>
        <dbReference type="Proteomes" id="UP000320585"/>
    </source>
</evidence>
<evidence type="ECO:0000256" key="1">
    <source>
        <dbReference type="SAM" id="Phobius"/>
    </source>
</evidence>
<evidence type="ECO:0008006" key="4">
    <source>
        <dbReference type="Google" id="ProtNLM"/>
    </source>
</evidence>
<dbReference type="InterPro" id="IPR027463">
    <property type="entry name" value="AcrB_DN_DC_subdom"/>
</dbReference>
<dbReference type="Gene3D" id="3.30.70.1430">
    <property type="entry name" value="Multidrug efflux transporter AcrB pore domain"/>
    <property type="match status" value="2"/>
</dbReference>
<feature type="transmembrane region" description="Helical" evidence="1">
    <location>
        <begin position="461"/>
        <end position="488"/>
    </location>
</feature>
<dbReference type="Gene3D" id="3.30.2090.10">
    <property type="entry name" value="Multidrug efflux transporter AcrB TolC docking domain, DN and DC subdomains"/>
    <property type="match status" value="2"/>
</dbReference>
<feature type="transmembrane region" description="Helical" evidence="1">
    <location>
        <begin position="387"/>
        <end position="409"/>
    </location>
</feature>
<dbReference type="GeneID" id="92716849"/>
<feature type="transmembrane region" description="Helical" evidence="1">
    <location>
        <begin position="856"/>
        <end position="875"/>
    </location>
</feature>
<dbReference type="Proteomes" id="UP000320585">
    <property type="component" value="Chromosome"/>
</dbReference>
<keyword evidence="1" id="KW-0472">Membrane</keyword>
<dbReference type="GO" id="GO:0005886">
    <property type="term" value="C:plasma membrane"/>
    <property type="evidence" value="ECO:0007669"/>
    <property type="project" value="TreeGrafter"/>
</dbReference>
<feature type="transmembrane region" description="Helical" evidence="1">
    <location>
        <begin position="9"/>
        <end position="27"/>
    </location>
</feature>
<dbReference type="SUPFAM" id="SSF82866">
    <property type="entry name" value="Multidrug efflux transporter AcrB transmembrane domain"/>
    <property type="match status" value="2"/>
</dbReference>
<feature type="transmembrane region" description="Helical" evidence="1">
    <location>
        <begin position="532"/>
        <end position="552"/>
    </location>
</feature>
<dbReference type="SUPFAM" id="SSF82714">
    <property type="entry name" value="Multidrug efflux transporter AcrB TolC docking domain, DN and DC subdomains"/>
    <property type="match status" value="2"/>
</dbReference>
<evidence type="ECO:0000313" key="2">
    <source>
        <dbReference type="EMBL" id="BBK25695.1"/>
    </source>
</evidence>
<feature type="transmembrane region" description="Helical" evidence="1">
    <location>
        <begin position="985"/>
        <end position="1010"/>
    </location>
</feature>
<feature type="transmembrane region" description="Helical" evidence="1">
    <location>
        <begin position="358"/>
        <end position="375"/>
    </location>
</feature>
<proteinExistence type="predicted"/>
<dbReference type="RefSeq" id="WP_143332746.1">
    <property type="nucleotide sequence ID" value="NZ_AP019697.1"/>
</dbReference>
<dbReference type="GO" id="GO:0042910">
    <property type="term" value="F:xenobiotic transmembrane transporter activity"/>
    <property type="evidence" value="ECO:0007669"/>
    <property type="project" value="TreeGrafter"/>
</dbReference>
<dbReference type="EMBL" id="AP019697">
    <property type="protein sequence ID" value="BBK25695.1"/>
    <property type="molecule type" value="Genomic_DNA"/>
</dbReference>
<feature type="transmembrane region" description="Helical" evidence="1">
    <location>
        <begin position="332"/>
        <end position="351"/>
    </location>
</feature>
<dbReference type="InterPro" id="IPR001036">
    <property type="entry name" value="Acrflvin-R"/>
</dbReference>
<dbReference type="AlphaFoldDB" id="A0A8D4UVE6"/>
<dbReference type="KEGG" id="dho:Dia5BBH33_16300"/>
<accession>A0A8D4UVE6</accession>
<organism evidence="2 3">
    <name type="scientific">Dialister hominis</name>
    <dbReference type="NCBI Taxonomy" id="2582419"/>
    <lineage>
        <taxon>Bacteria</taxon>
        <taxon>Bacillati</taxon>
        <taxon>Bacillota</taxon>
        <taxon>Negativicutes</taxon>
        <taxon>Veillonellales</taxon>
        <taxon>Veillonellaceae</taxon>
        <taxon>Dialister</taxon>
    </lineage>
</organism>
<keyword evidence="1" id="KW-0812">Transmembrane</keyword>
<dbReference type="SUPFAM" id="SSF82693">
    <property type="entry name" value="Multidrug efflux transporter AcrB pore domain, PN1, PN2, PC1 and PC2 subdomains"/>
    <property type="match status" value="3"/>
</dbReference>
<dbReference type="PANTHER" id="PTHR32063">
    <property type="match status" value="1"/>
</dbReference>
<feature type="transmembrane region" description="Helical" evidence="1">
    <location>
        <begin position="908"/>
        <end position="931"/>
    </location>
</feature>
<keyword evidence="1" id="KW-1133">Transmembrane helix</keyword>
<reference evidence="3" key="1">
    <citation type="submission" date="2019-05" db="EMBL/GenBank/DDBJ databases">
        <title>Complete genome sequencing of Dialister sp. strain 5BBH33.</title>
        <authorList>
            <person name="Sakamoto M."/>
            <person name="Murakami T."/>
            <person name="Mori H."/>
        </authorList>
    </citation>
    <scope>NUCLEOTIDE SEQUENCE [LARGE SCALE GENOMIC DNA]</scope>
    <source>
        <strain evidence="3">5BBH33</strain>
    </source>
</reference>